<dbReference type="RefSeq" id="XP_060422713.1">
    <property type="nucleotide sequence ID" value="XM_060570976.1"/>
</dbReference>
<feature type="domain" description="NadR/Ttd14 AAA" evidence="1">
    <location>
        <begin position="9"/>
        <end position="187"/>
    </location>
</feature>
<keyword evidence="3" id="KW-1185">Reference proteome</keyword>
<comment type="caution">
    <text evidence="2">The sequence shown here is derived from an EMBL/GenBank/DDBJ whole genome shotgun (WGS) entry which is preliminary data.</text>
</comment>
<gene>
    <name evidence="2" type="ORF">BDP55DRAFT_594911</name>
</gene>
<sequence>MEPNSQPNICIIGAQCTGKTTLVNALETYFTTAQPLATACPRPIVIREVARSVLQAHALTAADIRSSRDRTLELQKLILHAQVKVERQALQTGAWFVSDRSGVDPICYALTYADRKEASLLLASEEWEELRNRMAEALVVVCESGADWLNDDGVRLMPLDSNEWMELHNMFCKLLDDLGLSYVILPSKLVDLDGRVDFVL</sequence>
<organism evidence="2 3">
    <name type="scientific">Colletotrichum godetiae</name>
    <dbReference type="NCBI Taxonomy" id="1209918"/>
    <lineage>
        <taxon>Eukaryota</taxon>
        <taxon>Fungi</taxon>
        <taxon>Dikarya</taxon>
        <taxon>Ascomycota</taxon>
        <taxon>Pezizomycotina</taxon>
        <taxon>Sordariomycetes</taxon>
        <taxon>Hypocreomycetidae</taxon>
        <taxon>Glomerellales</taxon>
        <taxon>Glomerellaceae</taxon>
        <taxon>Colletotrichum</taxon>
        <taxon>Colletotrichum acutatum species complex</taxon>
    </lineage>
</organism>
<dbReference type="Pfam" id="PF13521">
    <property type="entry name" value="AAA_28"/>
    <property type="match status" value="1"/>
</dbReference>
<protein>
    <submittedName>
        <fullName evidence="2">AAA domain-containing protein</fullName>
    </submittedName>
</protein>
<evidence type="ECO:0000313" key="2">
    <source>
        <dbReference type="EMBL" id="KAK1657949.1"/>
    </source>
</evidence>
<dbReference type="InterPro" id="IPR027417">
    <property type="entry name" value="P-loop_NTPase"/>
</dbReference>
<evidence type="ECO:0000259" key="1">
    <source>
        <dbReference type="Pfam" id="PF13521"/>
    </source>
</evidence>
<evidence type="ECO:0000313" key="3">
    <source>
        <dbReference type="Proteomes" id="UP001224890"/>
    </source>
</evidence>
<dbReference type="InterPro" id="IPR038727">
    <property type="entry name" value="NadR/Ttd14_AAA_dom"/>
</dbReference>
<accession>A0AAJ0EQV3</accession>
<dbReference type="Gene3D" id="3.40.50.300">
    <property type="entry name" value="P-loop containing nucleotide triphosphate hydrolases"/>
    <property type="match status" value="1"/>
</dbReference>
<feature type="non-terminal residue" evidence="2">
    <location>
        <position position="200"/>
    </location>
</feature>
<proteinExistence type="predicted"/>
<dbReference type="EMBL" id="JAHMHR010000081">
    <property type="protein sequence ID" value="KAK1657949.1"/>
    <property type="molecule type" value="Genomic_DNA"/>
</dbReference>
<dbReference type="GeneID" id="85455502"/>
<reference evidence="2" key="1">
    <citation type="submission" date="2021-06" db="EMBL/GenBank/DDBJ databases">
        <title>Comparative genomics, transcriptomics and evolutionary studies reveal genomic signatures of adaptation to plant cell wall in hemibiotrophic fungi.</title>
        <authorList>
            <consortium name="DOE Joint Genome Institute"/>
            <person name="Baroncelli R."/>
            <person name="Diaz J.F."/>
            <person name="Benocci T."/>
            <person name="Peng M."/>
            <person name="Battaglia E."/>
            <person name="Haridas S."/>
            <person name="Andreopoulos W."/>
            <person name="Labutti K."/>
            <person name="Pangilinan J."/>
            <person name="Floch G.L."/>
            <person name="Makela M.R."/>
            <person name="Henrissat B."/>
            <person name="Grigoriev I.V."/>
            <person name="Crouch J.A."/>
            <person name="De Vries R.P."/>
            <person name="Sukno S.A."/>
            <person name="Thon M.R."/>
        </authorList>
    </citation>
    <scope>NUCLEOTIDE SEQUENCE</scope>
    <source>
        <strain evidence="2">CBS 193.32</strain>
    </source>
</reference>
<dbReference type="Proteomes" id="UP001224890">
    <property type="component" value="Unassembled WGS sequence"/>
</dbReference>
<name>A0AAJ0EQV3_9PEZI</name>
<dbReference type="SUPFAM" id="SSF52540">
    <property type="entry name" value="P-loop containing nucleoside triphosphate hydrolases"/>
    <property type="match status" value="1"/>
</dbReference>
<dbReference type="AlphaFoldDB" id="A0AAJ0EQV3"/>